<dbReference type="OrthoDB" id="2969555at2"/>
<sequence length="303" mass="32583">MPNIGYESAGFQPALAGLNGGGVLTCTWPQLVWAAVTVGKAFGDEAAFGVFSTFERIHRSSLLYAYLVEAPSGAIMKADTYLGADPSEKGNISYSLGMTVAKLYSELLLSTPRLLHYATYAGGYAITTGAGGSRPDLIGLTSTGDWVVLEAKGRSNALEAGVVATAKLQSLQILTIDGLPPVCRVGMAAYFAPSGLRFSVEDPVGGGSRKVDITQDKFAMRYDSALRRLIQTRTPNASRRIAGHQYLGAEYPEADLFLSIPEDQMLDRGRMLDDTTYLGRDGLLIELGSSWREGKMLLQPQLR</sequence>
<organism evidence="1 2">
    <name type="scientific">Granulicella rosea</name>
    <dbReference type="NCBI Taxonomy" id="474952"/>
    <lineage>
        <taxon>Bacteria</taxon>
        <taxon>Pseudomonadati</taxon>
        <taxon>Acidobacteriota</taxon>
        <taxon>Terriglobia</taxon>
        <taxon>Terriglobales</taxon>
        <taxon>Acidobacteriaceae</taxon>
        <taxon>Granulicella</taxon>
    </lineage>
</organism>
<dbReference type="RefSeq" id="WP_089408468.1">
    <property type="nucleotide sequence ID" value="NZ_FZOU01000003.1"/>
</dbReference>
<dbReference type="EMBL" id="FZOU01000003">
    <property type="protein sequence ID" value="SNS99069.1"/>
    <property type="molecule type" value="Genomic_DNA"/>
</dbReference>
<proteinExistence type="predicted"/>
<evidence type="ECO:0000313" key="1">
    <source>
        <dbReference type="EMBL" id="SNS99069.1"/>
    </source>
</evidence>
<protein>
    <submittedName>
        <fullName evidence="1">Uncharacterized protein</fullName>
    </submittedName>
</protein>
<dbReference type="Proteomes" id="UP000198356">
    <property type="component" value="Unassembled WGS sequence"/>
</dbReference>
<name>A0A239IZU1_9BACT</name>
<gene>
    <name evidence="1" type="ORF">SAMN05421770_103369</name>
</gene>
<reference evidence="1 2" key="1">
    <citation type="submission" date="2017-06" db="EMBL/GenBank/DDBJ databases">
        <authorList>
            <person name="Kim H.J."/>
            <person name="Triplett B.A."/>
        </authorList>
    </citation>
    <scope>NUCLEOTIDE SEQUENCE [LARGE SCALE GENOMIC DNA]</scope>
    <source>
        <strain evidence="1 2">DSM 18704</strain>
    </source>
</reference>
<keyword evidence="2" id="KW-1185">Reference proteome</keyword>
<evidence type="ECO:0000313" key="2">
    <source>
        <dbReference type="Proteomes" id="UP000198356"/>
    </source>
</evidence>
<dbReference type="AlphaFoldDB" id="A0A239IZU1"/>
<accession>A0A239IZU1</accession>